<dbReference type="Proteomes" id="UP000252884">
    <property type="component" value="Unassembled WGS sequence"/>
</dbReference>
<evidence type="ECO:0000313" key="1">
    <source>
        <dbReference type="EMBL" id="RCW64427.1"/>
    </source>
</evidence>
<dbReference type="OrthoDB" id="8906669at2"/>
<keyword evidence="2" id="KW-1185">Reference proteome</keyword>
<sequence>MSQPSKDAQAAKDLEQAIEKAKEVAADIRQAADDLAVANTVLDTHLSEQARTREVDQALDHQGAVEKTLTKSAETLDQVNNALDKAAAPAPHG</sequence>
<dbReference type="RefSeq" id="WP_114472295.1">
    <property type="nucleotide sequence ID" value="NZ_QPJK01000015.1"/>
</dbReference>
<protein>
    <submittedName>
        <fullName evidence="1">Uncharacterized protein</fullName>
    </submittedName>
</protein>
<proteinExistence type="predicted"/>
<organism evidence="1 2">
    <name type="scientific">Pseudorhodoferax soli</name>
    <dbReference type="NCBI Taxonomy" id="545864"/>
    <lineage>
        <taxon>Bacteria</taxon>
        <taxon>Pseudomonadati</taxon>
        <taxon>Pseudomonadota</taxon>
        <taxon>Betaproteobacteria</taxon>
        <taxon>Burkholderiales</taxon>
        <taxon>Comamonadaceae</taxon>
    </lineage>
</organism>
<accession>A0A368XDB5</accession>
<dbReference type="AlphaFoldDB" id="A0A368XDB5"/>
<reference evidence="1 2" key="1">
    <citation type="submission" date="2018-07" db="EMBL/GenBank/DDBJ databases">
        <title>Genomic Encyclopedia of Type Strains, Phase IV (KMG-IV): sequencing the most valuable type-strain genomes for metagenomic binning, comparative biology and taxonomic classification.</title>
        <authorList>
            <person name="Goeker M."/>
        </authorList>
    </citation>
    <scope>NUCLEOTIDE SEQUENCE [LARGE SCALE GENOMIC DNA]</scope>
    <source>
        <strain evidence="1 2">DSM 21634</strain>
    </source>
</reference>
<name>A0A368XDB5_9BURK</name>
<dbReference type="EMBL" id="QPJK01000015">
    <property type="protein sequence ID" value="RCW64427.1"/>
    <property type="molecule type" value="Genomic_DNA"/>
</dbReference>
<comment type="caution">
    <text evidence="1">The sequence shown here is derived from an EMBL/GenBank/DDBJ whole genome shotgun (WGS) entry which is preliminary data.</text>
</comment>
<gene>
    <name evidence="1" type="ORF">DES41_11551</name>
</gene>
<evidence type="ECO:0000313" key="2">
    <source>
        <dbReference type="Proteomes" id="UP000252884"/>
    </source>
</evidence>